<dbReference type="AlphaFoldDB" id="A0A6H1ZIU8"/>
<proteinExistence type="predicted"/>
<organism evidence="1">
    <name type="scientific">viral metagenome</name>
    <dbReference type="NCBI Taxonomy" id="1070528"/>
    <lineage>
        <taxon>unclassified sequences</taxon>
        <taxon>metagenomes</taxon>
        <taxon>organismal metagenomes</taxon>
    </lineage>
</organism>
<name>A0A6H1ZIU8_9ZZZZ</name>
<gene>
    <name evidence="1" type="ORF">TM448A00604_0015</name>
    <name evidence="2" type="ORF">TM448B00314_0042</name>
</gene>
<dbReference type="EMBL" id="MT144032">
    <property type="protein sequence ID" value="QJA47120.1"/>
    <property type="molecule type" value="Genomic_DNA"/>
</dbReference>
<protein>
    <submittedName>
        <fullName evidence="1">Uncharacterized protein</fullName>
    </submittedName>
</protein>
<dbReference type="EMBL" id="MT144610">
    <property type="protein sequence ID" value="QJH94982.1"/>
    <property type="molecule type" value="Genomic_DNA"/>
</dbReference>
<evidence type="ECO:0000313" key="1">
    <source>
        <dbReference type="EMBL" id="QJA47120.1"/>
    </source>
</evidence>
<evidence type="ECO:0000313" key="2">
    <source>
        <dbReference type="EMBL" id="QJH94982.1"/>
    </source>
</evidence>
<reference evidence="1" key="1">
    <citation type="submission" date="2020-03" db="EMBL/GenBank/DDBJ databases">
        <title>The deep terrestrial virosphere.</title>
        <authorList>
            <person name="Holmfeldt K."/>
            <person name="Nilsson E."/>
            <person name="Simone D."/>
            <person name="Lopez-Fernandez M."/>
            <person name="Wu X."/>
            <person name="de Brujin I."/>
            <person name="Lundin D."/>
            <person name="Andersson A."/>
            <person name="Bertilsson S."/>
            <person name="Dopson M."/>
        </authorList>
    </citation>
    <scope>NUCLEOTIDE SEQUENCE</scope>
    <source>
        <strain evidence="1">TM448A00604</strain>
        <strain evidence="2">TM448B00314</strain>
    </source>
</reference>
<accession>A0A6H1ZIU8</accession>
<sequence>MKQPTGLDIRKQRRAQIDEYSEEPLQDFEYLTHHVTRNESGRESLWHCFLYDHIANLYEQRHLVVKNGKATIDGSPGQDGTYHVIIGLEPTQDIMWSDEDAKKAGIAAKAMKAGMKATQKSKEW</sequence>